<dbReference type="AlphaFoldDB" id="A0AB33V7M6"/>
<dbReference type="InterPro" id="IPR012223">
    <property type="entry name" value="TEII"/>
</dbReference>
<dbReference type="Gene3D" id="3.40.50.1820">
    <property type="entry name" value="alpha/beta hydrolase"/>
    <property type="match status" value="1"/>
</dbReference>
<dbReference type="InterPro" id="IPR000683">
    <property type="entry name" value="Gfo/Idh/MocA-like_OxRdtase_N"/>
</dbReference>
<feature type="region of interest" description="Disordered" evidence="3">
    <location>
        <begin position="346"/>
        <end position="379"/>
    </location>
</feature>
<organism evidence="5 6">
    <name type="scientific">Ralstonia solanacearum (strain UW551)</name>
    <dbReference type="NCBI Taxonomy" id="342110"/>
    <lineage>
        <taxon>Bacteria</taxon>
        <taxon>Pseudomonadati</taxon>
        <taxon>Pseudomonadota</taxon>
        <taxon>Betaproteobacteria</taxon>
        <taxon>Burkholderiales</taxon>
        <taxon>Burkholderiaceae</taxon>
        <taxon>Ralstonia</taxon>
        <taxon>Ralstonia solanacearum species complex</taxon>
    </lineage>
</organism>
<evidence type="ECO:0000313" key="5">
    <source>
        <dbReference type="EMBL" id="EAP70876.1"/>
    </source>
</evidence>
<evidence type="ECO:0000256" key="3">
    <source>
        <dbReference type="SAM" id="MobiDB-lite"/>
    </source>
</evidence>
<dbReference type="Proteomes" id="UP000005933">
    <property type="component" value="Unassembled WGS sequence"/>
</dbReference>
<dbReference type="Gene3D" id="3.40.50.720">
    <property type="entry name" value="NAD(P)-binding Rossmann-like Domain"/>
    <property type="match status" value="2"/>
</dbReference>
<dbReference type="InterPro" id="IPR036291">
    <property type="entry name" value="NAD(P)-bd_dom_sf"/>
</dbReference>
<dbReference type="PANTHER" id="PTHR11487">
    <property type="entry name" value="THIOESTERASE"/>
    <property type="match status" value="1"/>
</dbReference>
<comment type="similarity">
    <text evidence="1">Belongs to the thioesterase family.</text>
</comment>
<sequence>MTSTHARNRRVLVVGAKFGELYLNAFLAPQPGLELAGLLATGSPRARQLAQAFGIPLYTAIDDVPGDIDIACVVVRSTVVGGAGTVLAQALLERGVHVVQEHPLHPDDIARLQQLAAQRDRVYWVNSFYAHTPAGRGWIDGAHRVRQALGGEHAHFAHLATSRQLLYSSLDLLLQATGAADASVEAIETGSSNDDPAFHLLRVGLPGCRAMLRLQTYLDPDDPDLHSLAMHQLTLGWPSGYLSLEASYGPVVWTTAPYDPRHRDGDRSTYRTTGADSAYLELPPALTLQAAPASWRDALEVDGPAGVAHVLHALCRHLDGDATPHAFDAAYQLALARVWQKGAAMRRPRAGAPRRTAAVDRSAHAPRHAGGHRGDGMSGHPMLRPWITSPGPAPWHLVMCPFAGGSSSAFRDWRSVEDFGIDVSLAIYPGRDHRMREPGARDIGHLADQLADALAQAMPSRGRLILAGHSMGAQVAFETCARLEQRGTPPDALVLSGCHAPHLRGRRLLSHLDDRAFIEQLVEIGGSDAGLLSDPALLSIFLPMLRADFRITEAYDRTPHTDPRRLSTPTLLVHGSRDAEASQAEVAAWRDWLRRADAPIAIPGDHFYVTRRPRAFLHQIMRRLESTSMCL</sequence>
<dbReference type="GO" id="GO:0016787">
    <property type="term" value="F:hydrolase activity"/>
    <property type="evidence" value="ECO:0007669"/>
    <property type="project" value="UniProtKB-KW"/>
</dbReference>
<evidence type="ECO:0000259" key="4">
    <source>
        <dbReference type="SMART" id="SM00824"/>
    </source>
</evidence>
<dbReference type="EMBL" id="AAKL01000077">
    <property type="protein sequence ID" value="EAP70876.1"/>
    <property type="molecule type" value="Genomic_DNA"/>
</dbReference>
<dbReference type="InterPro" id="IPR010091">
    <property type="entry name" value="Thiazolinyl_imide_reductase"/>
</dbReference>
<dbReference type="RefSeq" id="WP_003265874.1">
    <property type="nucleotide sequence ID" value="NZ_AAKL01000077.1"/>
</dbReference>
<gene>
    <name evidence="5" type="ORF">RRSL_00489</name>
</gene>
<evidence type="ECO:0000256" key="1">
    <source>
        <dbReference type="ARBA" id="ARBA00007169"/>
    </source>
</evidence>
<dbReference type="GO" id="GO:0008610">
    <property type="term" value="P:lipid biosynthetic process"/>
    <property type="evidence" value="ECO:0007669"/>
    <property type="project" value="TreeGrafter"/>
</dbReference>
<dbReference type="InterPro" id="IPR001031">
    <property type="entry name" value="Thioesterase"/>
</dbReference>
<accession>A0AB33V7M6</accession>
<reference evidence="5 6" key="1">
    <citation type="journal article" date="2006" name="Mol. Plant Microbe Interact.">
        <title>Identification of open reading frames unique to a select agent: Ralstonia solanacearum race 3 biovar 2.</title>
        <authorList>
            <person name="Gabriel D.W."/>
            <person name="Allen C."/>
            <person name="Schell M."/>
            <person name="Denny T.P."/>
            <person name="Greenberg J.T."/>
            <person name="Duan Y.P."/>
            <person name="Flores-Cruz Z."/>
            <person name="Huang Q."/>
            <person name="Clifford J.M."/>
            <person name="Presting G."/>
            <person name="Gonzalez E.T."/>
            <person name="Reddy J."/>
            <person name="Elphinstone J."/>
            <person name="Swanson J."/>
            <person name="Yao J."/>
            <person name="Mulholland V."/>
            <person name="Liu L."/>
            <person name="Farmerie W."/>
            <person name="Patnaikuni M."/>
            <person name="Balogh B."/>
            <person name="Norman D."/>
            <person name="Alvarez A."/>
            <person name="Castillo J.A."/>
            <person name="Jones J."/>
            <person name="Saddler G."/>
            <person name="Walunas T."/>
            <person name="Zhukov A."/>
            <person name="Mikhailova N."/>
        </authorList>
    </citation>
    <scope>NUCLEOTIDE SEQUENCE [LARGE SCALE GENOMIC DNA]</scope>
    <source>
        <strain evidence="5 6">UW551</strain>
    </source>
</reference>
<dbReference type="Pfam" id="PF01408">
    <property type="entry name" value="GFO_IDH_MocA"/>
    <property type="match status" value="1"/>
</dbReference>
<evidence type="ECO:0000313" key="6">
    <source>
        <dbReference type="Proteomes" id="UP000005933"/>
    </source>
</evidence>
<dbReference type="Pfam" id="PF00975">
    <property type="entry name" value="Thioesterase"/>
    <property type="match status" value="1"/>
</dbReference>
<feature type="domain" description="Thioesterase TesA-like" evidence="4">
    <location>
        <begin position="399"/>
        <end position="617"/>
    </location>
</feature>
<proteinExistence type="inferred from homology"/>
<dbReference type="GO" id="GO:0000166">
    <property type="term" value="F:nucleotide binding"/>
    <property type="evidence" value="ECO:0007669"/>
    <property type="project" value="InterPro"/>
</dbReference>
<comment type="caution">
    <text evidence="5">The sequence shown here is derived from an EMBL/GenBank/DDBJ whole genome shotgun (WGS) entry which is preliminary data.</text>
</comment>
<dbReference type="InterPro" id="IPR029058">
    <property type="entry name" value="AB_hydrolase_fold"/>
</dbReference>
<dbReference type="InterPro" id="IPR048655">
    <property type="entry name" value="Irp3-like_C"/>
</dbReference>
<dbReference type="Pfam" id="PF21390">
    <property type="entry name" value="Irp3-like_C"/>
    <property type="match status" value="1"/>
</dbReference>
<dbReference type="SMART" id="SM00824">
    <property type="entry name" value="PKS_TE"/>
    <property type="match status" value="1"/>
</dbReference>
<protein>
    <submittedName>
        <fullName evidence="5">Siderophore biosynthesis protein</fullName>
    </submittedName>
</protein>
<dbReference type="SUPFAM" id="SSF53474">
    <property type="entry name" value="alpha/beta-Hydrolases"/>
    <property type="match status" value="1"/>
</dbReference>
<keyword evidence="2" id="KW-0378">Hydrolase</keyword>
<dbReference type="SUPFAM" id="SSF51735">
    <property type="entry name" value="NAD(P)-binding Rossmann-fold domains"/>
    <property type="match status" value="1"/>
</dbReference>
<evidence type="ECO:0000256" key="2">
    <source>
        <dbReference type="ARBA" id="ARBA00022801"/>
    </source>
</evidence>
<name>A0AB33V7M6_RALSU</name>
<dbReference type="InterPro" id="IPR020802">
    <property type="entry name" value="TesA-like"/>
</dbReference>
<dbReference type="NCBIfam" id="TIGR01761">
    <property type="entry name" value="thiaz-red"/>
    <property type="match status" value="1"/>
</dbReference>
<dbReference type="PANTHER" id="PTHR11487:SF0">
    <property type="entry name" value="S-ACYL FATTY ACID SYNTHASE THIOESTERASE, MEDIUM CHAIN"/>
    <property type="match status" value="1"/>
</dbReference>